<dbReference type="OrthoDB" id="10659334at2759"/>
<sequence>MNFFKESLAQRGDILKSFTTLIGEGAENHLIFTKEKSSSLAAAVRKINNGLSDGKKKPKSLKSSIVQLISLLQQCPQSLLNAEGEKWVRLCFQNLSNPDKSVEKCLLVIISFILKSSHDNKELCKKLSKLSFMLAQRFSRCHILLRSHNYRCLYENLRLFPNEALSQRSFIEHKLMRVMSSPLDAHRDLVYSAASVYAALPVPGGVGNAPEMKGGQLEQLISLSHCAADAIFYDIKEDRKYNFNRDHKLPIKTIDSACELKDPVIRILTASVVLGNCFDFIKIFFEKCVSNFILIKPIDLINLSFRILQVELQSLKRKESIEVKTLSFVLPSLHLRTLSLLKCLIQNNVCTFQMNLVEEQIISTLKSMGRASSNVRLVKGEGESNPNAETMLQSFLTVRVQCYETLSQIAKVYLWYLWKLYGRILVTNLVAYTI</sequence>
<gene>
    <name evidence="1" type="ORF">Anas_03593</name>
</gene>
<dbReference type="AlphaFoldDB" id="A0A5N5ST90"/>
<organism evidence="1 2">
    <name type="scientific">Armadillidium nasatum</name>
    <dbReference type="NCBI Taxonomy" id="96803"/>
    <lineage>
        <taxon>Eukaryota</taxon>
        <taxon>Metazoa</taxon>
        <taxon>Ecdysozoa</taxon>
        <taxon>Arthropoda</taxon>
        <taxon>Crustacea</taxon>
        <taxon>Multicrustacea</taxon>
        <taxon>Malacostraca</taxon>
        <taxon>Eumalacostraca</taxon>
        <taxon>Peracarida</taxon>
        <taxon>Isopoda</taxon>
        <taxon>Oniscidea</taxon>
        <taxon>Crinocheta</taxon>
        <taxon>Armadillidiidae</taxon>
        <taxon>Armadillidium</taxon>
    </lineage>
</organism>
<name>A0A5N5ST90_9CRUS</name>
<proteinExistence type="predicted"/>
<keyword evidence="2" id="KW-1185">Reference proteome</keyword>
<evidence type="ECO:0000313" key="1">
    <source>
        <dbReference type="EMBL" id="KAB7497217.1"/>
    </source>
</evidence>
<dbReference type="Proteomes" id="UP000326759">
    <property type="component" value="Unassembled WGS sequence"/>
</dbReference>
<protein>
    <submittedName>
        <fullName evidence="1">Uncharacterized protein</fullName>
    </submittedName>
</protein>
<dbReference type="EMBL" id="SEYY01020563">
    <property type="protein sequence ID" value="KAB7497217.1"/>
    <property type="molecule type" value="Genomic_DNA"/>
</dbReference>
<accession>A0A5N5ST90</accession>
<evidence type="ECO:0000313" key="2">
    <source>
        <dbReference type="Proteomes" id="UP000326759"/>
    </source>
</evidence>
<comment type="caution">
    <text evidence="1">The sequence shown here is derived from an EMBL/GenBank/DDBJ whole genome shotgun (WGS) entry which is preliminary data.</text>
</comment>
<reference evidence="1 2" key="1">
    <citation type="journal article" date="2019" name="PLoS Biol.">
        <title>Sex chromosomes control vertical transmission of feminizing Wolbachia symbionts in an isopod.</title>
        <authorList>
            <person name="Becking T."/>
            <person name="Chebbi M.A."/>
            <person name="Giraud I."/>
            <person name="Moumen B."/>
            <person name="Laverre T."/>
            <person name="Caubet Y."/>
            <person name="Peccoud J."/>
            <person name="Gilbert C."/>
            <person name="Cordaux R."/>
        </authorList>
    </citation>
    <scope>NUCLEOTIDE SEQUENCE [LARGE SCALE GENOMIC DNA]</scope>
    <source>
        <strain evidence="1">ANa2</strain>
        <tissue evidence="1">Whole body excluding digestive tract and cuticle</tissue>
    </source>
</reference>